<gene>
    <name evidence="1" type="ORF">KI387_025224</name>
</gene>
<dbReference type="EMBL" id="JAHRHJ020000005">
    <property type="protein sequence ID" value="KAH9316597.1"/>
    <property type="molecule type" value="Genomic_DNA"/>
</dbReference>
<proteinExistence type="predicted"/>
<comment type="caution">
    <text evidence="1">The sequence shown here is derived from an EMBL/GenBank/DDBJ whole genome shotgun (WGS) entry which is preliminary data.</text>
</comment>
<dbReference type="AlphaFoldDB" id="A0AA38LDG0"/>
<feature type="non-terminal residue" evidence="1">
    <location>
        <position position="1"/>
    </location>
</feature>
<name>A0AA38LDG0_TAXCH</name>
<evidence type="ECO:0000313" key="2">
    <source>
        <dbReference type="Proteomes" id="UP000824469"/>
    </source>
</evidence>
<sequence length="52" mass="5875">TLEVPYGESAPVPVVFQVAQGSYFQSSDQIFVYQEQSMPNGCFKGTNHFTWQ</sequence>
<reference evidence="1 2" key="1">
    <citation type="journal article" date="2021" name="Nat. Plants">
        <title>The Taxus genome provides insights into paclitaxel biosynthesis.</title>
        <authorList>
            <person name="Xiong X."/>
            <person name="Gou J."/>
            <person name="Liao Q."/>
            <person name="Li Y."/>
            <person name="Zhou Q."/>
            <person name="Bi G."/>
            <person name="Li C."/>
            <person name="Du R."/>
            <person name="Wang X."/>
            <person name="Sun T."/>
            <person name="Guo L."/>
            <person name="Liang H."/>
            <person name="Lu P."/>
            <person name="Wu Y."/>
            <person name="Zhang Z."/>
            <person name="Ro D.K."/>
            <person name="Shang Y."/>
            <person name="Huang S."/>
            <person name="Yan J."/>
        </authorList>
    </citation>
    <scope>NUCLEOTIDE SEQUENCE [LARGE SCALE GENOMIC DNA]</scope>
    <source>
        <strain evidence="1">Ta-2019</strain>
    </source>
</reference>
<keyword evidence="2" id="KW-1185">Reference proteome</keyword>
<feature type="non-terminal residue" evidence="1">
    <location>
        <position position="52"/>
    </location>
</feature>
<dbReference type="Proteomes" id="UP000824469">
    <property type="component" value="Unassembled WGS sequence"/>
</dbReference>
<evidence type="ECO:0000313" key="1">
    <source>
        <dbReference type="EMBL" id="KAH9316597.1"/>
    </source>
</evidence>
<organism evidence="1 2">
    <name type="scientific">Taxus chinensis</name>
    <name type="common">Chinese yew</name>
    <name type="synonym">Taxus wallichiana var. chinensis</name>
    <dbReference type="NCBI Taxonomy" id="29808"/>
    <lineage>
        <taxon>Eukaryota</taxon>
        <taxon>Viridiplantae</taxon>
        <taxon>Streptophyta</taxon>
        <taxon>Embryophyta</taxon>
        <taxon>Tracheophyta</taxon>
        <taxon>Spermatophyta</taxon>
        <taxon>Pinopsida</taxon>
        <taxon>Pinidae</taxon>
        <taxon>Conifers II</taxon>
        <taxon>Cupressales</taxon>
        <taxon>Taxaceae</taxon>
        <taxon>Taxus</taxon>
    </lineage>
</organism>
<protein>
    <submittedName>
        <fullName evidence="1">Uncharacterized protein</fullName>
    </submittedName>
</protein>
<accession>A0AA38LDG0</accession>